<feature type="transmembrane region" description="Helical" evidence="2">
    <location>
        <begin position="520"/>
        <end position="541"/>
    </location>
</feature>
<feature type="transmembrane region" description="Helical" evidence="2">
    <location>
        <begin position="89"/>
        <end position="106"/>
    </location>
</feature>
<evidence type="ECO:0000313" key="4">
    <source>
        <dbReference type="Proteomes" id="UP001604282"/>
    </source>
</evidence>
<evidence type="ECO:0000256" key="1">
    <source>
        <dbReference type="SAM" id="MobiDB-lite"/>
    </source>
</evidence>
<feature type="transmembrane region" description="Helical" evidence="2">
    <location>
        <begin position="488"/>
        <end position="508"/>
    </location>
</feature>
<reference evidence="3 4" key="1">
    <citation type="submission" date="2024-10" db="EMBL/GenBank/DDBJ databases">
        <title>The Natural Products Discovery Center: Release of the First 8490 Sequenced Strains for Exploring Actinobacteria Biosynthetic Diversity.</title>
        <authorList>
            <person name="Kalkreuter E."/>
            <person name="Kautsar S.A."/>
            <person name="Yang D."/>
            <person name="Bader C.D."/>
            <person name="Teijaro C.N."/>
            <person name="Fluegel L."/>
            <person name="Davis C.M."/>
            <person name="Simpson J.R."/>
            <person name="Lauterbach L."/>
            <person name="Steele A.D."/>
            <person name="Gui C."/>
            <person name="Meng S."/>
            <person name="Li G."/>
            <person name="Viehrig K."/>
            <person name="Ye F."/>
            <person name="Su P."/>
            <person name="Kiefer A.F."/>
            <person name="Nichols A."/>
            <person name="Cepeda A.J."/>
            <person name="Yan W."/>
            <person name="Fan B."/>
            <person name="Jiang Y."/>
            <person name="Adhikari A."/>
            <person name="Zheng C.-J."/>
            <person name="Schuster L."/>
            <person name="Cowan T.M."/>
            <person name="Smanski M.J."/>
            <person name="Chevrette M.G."/>
            <person name="De Carvalho L.P.S."/>
            <person name="Shen B."/>
        </authorList>
    </citation>
    <scope>NUCLEOTIDE SEQUENCE [LARGE SCALE GENOMIC DNA]</scope>
    <source>
        <strain evidence="3 4">NPDC048229</strain>
    </source>
</reference>
<feature type="transmembrane region" description="Helical" evidence="2">
    <location>
        <begin position="284"/>
        <end position="304"/>
    </location>
</feature>
<keyword evidence="2" id="KW-1133">Transmembrane helix</keyword>
<dbReference type="RefSeq" id="WP_392883555.1">
    <property type="nucleotide sequence ID" value="NZ_JBICZW010000014.1"/>
</dbReference>
<feature type="compositionally biased region" description="Pro residues" evidence="1">
    <location>
        <begin position="58"/>
        <end position="75"/>
    </location>
</feature>
<gene>
    <name evidence="3" type="ORF">ACGFYS_22680</name>
</gene>
<feature type="region of interest" description="Disordered" evidence="1">
    <location>
        <begin position="1"/>
        <end position="80"/>
    </location>
</feature>
<accession>A0ABW7BWQ2</accession>
<dbReference type="EMBL" id="JBICZW010000014">
    <property type="protein sequence ID" value="MFG3191737.1"/>
    <property type="molecule type" value="Genomic_DNA"/>
</dbReference>
<keyword evidence="4" id="KW-1185">Reference proteome</keyword>
<feature type="transmembrane region" description="Helical" evidence="2">
    <location>
        <begin position="434"/>
        <end position="452"/>
    </location>
</feature>
<sequence length="677" mass="71732">MQHDQESRAVSEGTGPDGREQGAATATADTAPPRAEEPAGTPDDPAGTAPPRPEEPAGTPPAPEDPAGAAPPRPPAGTARGLAALRGPAALALAPLLVAAALWLWSLSRIGFRSIDEFGLLDRFPVSFYASLVVLTLGFVLTLRRAGTAPAWPAVYSVAMLFALKAPPAILYDTVRYAWASKHDAIITRLLAEGTVHPGAELTGGMSAYDQWPGFFALDAALVRAFGVDAAASFINWAPVVLGLLTLPLLLLVYRTFSDDWRLVWTAVWIFQLANWVGQDYLSPQGFSYLLYLTVLAVVVRHFVRPGSAGPLRDRAFLDPAAAAVPPATTARRRAVAVVLLVPVVAAVNASHQLTPLMLCMTLAALCLTRRYRNLGLLAVSGALMLAWYLTMGRELFLGTLATLREKLGDLLGNSRPGFAGDPTGPGPELVGNANVLMILVLGGLAVAAVLLRRRLARSALPLILAAGASAPLVAVNDYGGEMIFRVYLFGLPGAAFFAAAAIVPAAGAASRAALAARRAAVVALPLALVAMLAGFLPSYYGKEGMHYVQPGEIELTRRAFDRAPEGALVLAATGAFTDAYYRYDRYERWFFTEQEVDENLRMLKDPAGYLAGGIPAGRPAYVILTPTQAEAVIGEGYLPPGGFATLTDSLKKSPLFAVVEESRFGVVLRYRPTTTG</sequence>
<evidence type="ECO:0008006" key="5">
    <source>
        <dbReference type="Google" id="ProtNLM"/>
    </source>
</evidence>
<proteinExistence type="predicted"/>
<comment type="caution">
    <text evidence="3">The sequence shown here is derived from an EMBL/GenBank/DDBJ whole genome shotgun (WGS) entry which is preliminary data.</text>
</comment>
<name>A0ABW7BWQ2_9ACTN</name>
<feature type="transmembrane region" description="Helical" evidence="2">
    <location>
        <begin position="375"/>
        <end position="391"/>
    </location>
</feature>
<feature type="transmembrane region" description="Helical" evidence="2">
    <location>
        <begin position="126"/>
        <end position="143"/>
    </location>
</feature>
<feature type="compositionally biased region" description="Low complexity" evidence="1">
    <location>
        <begin position="23"/>
        <end position="33"/>
    </location>
</feature>
<protein>
    <recommendedName>
        <fullName evidence="5">Glycosyltransferase</fullName>
    </recommendedName>
</protein>
<feature type="transmembrane region" description="Helical" evidence="2">
    <location>
        <begin position="261"/>
        <end position="278"/>
    </location>
</feature>
<feature type="transmembrane region" description="Helical" evidence="2">
    <location>
        <begin position="459"/>
        <end position="476"/>
    </location>
</feature>
<keyword evidence="2" id="KW-0812">Transmembrane</keyword>
<feature type="transmembrane region" description="Helical" evidence="2">
    <location>
        <begin position="234"/>
        <end position="254"/>
    </location>
</feature>
<feature type="transmembrane region" description="Helical" evidence="2">
    <location>
        <begin position="155"/>
        <end position="172"/>
    </location>
</feature>
<evidence type="ECO:0000313" key="3">
    <source>
        <dbReference type="EMBL" id="MFG3191737.1"/>
    </source>
</evidence>
<evidence type="ECO:0000256" key="2">
    <source>
        <dbReference type="SAM" id="Phobius"/>
    </source>
</evidence>
<organism evidence="3 4">
    <name type="scientific">Streptomyces omiyaensis</name>
    <dbReference type="NCBI Taxonomy" id="68247"/>
    <lineage>
        <taxon>Bacteria</taxon>
        <taxon>Bacillati</taxon>
        <taxon>Actinomycetota</taxon>
        <taxon>Actinomycetes</taxon>
        <taxon>Kitasatosporales</taxon>
        <taxon>Streptomycetaceae</taxon>
        <taxon>Streptomyces</taxon>
    </lineage>
</organism>
<dbReference type="Proteomes" id="UP001604282">
    <property type="component" value="Unassembled WGS sequence"/>
</dbReference>
<keyword evidence="2" id="KW-0472">Membrane</keyword>